<dbReference type="EMBL" id="SGXA01000002">
    <property type="protein sequence ID" value="RZS72150.1"/>
    <property type="molecule type" value="Genomic_DNA"/>
</dbReference>
<comment type="caution">
    <text evidence="1">The sequence shown here is derived from an EMBL/GenBank/DDBJ whole genome shotgun (WGS) entry which is preliminary data.</text>
</comment>
<organism evidence="1 2">
    <name type="scientific">Pseudobacter ginsenosidimutans</name>
    <dbReference type="NCBI Taxonomy" id="661488"/>
    <lineage>
        <taxon>Bacteria</taxon>
        <taxon>Pseudomonadati</taxon>
        <taxon>Bacteroidota</taxon>
        <taxon>Chitinophagia</taxon>
        <taxon>Chitinophagales</taxon>
        <taxon>Chitinophagaceae</taxon>
        <taxon>Pseudobacter</taxon>
    </lineage>
</organism>
<protein>
    <recommendedName>
        <fullName evidence="3">SdiA-regulated protein</fullName>
    </recommendedName>
</protein>
<gene>
    <name evidence="1" type="ORF">EV199_4065</name>
</gene>
<reference evidence="1 2" key="1">
    <citation type="submission" date="2019-02" db="EMBL/GenBank/DDBJ databases">
        <title>Genomic Encyclopedia of Type Strains, Phase IV (KMG-IV): sequencing the most valuable type-strain genomes for metagenomic binning, comparative biology and taxonomic classification.</title>
        <authorList>
            <person name="Goeker M."/>
        </authorList>
    </citation>
    <scope>NUCLEOTIDE SEQUENCE [LARGE SCALE GENOMIC DNA]</scope>
    <source>
        <strain evidence="1 2">DSM 18116</strain>
    </source>
</reference>
<dbReference type="OrthoDB" id="5292493at2"/>
<dbReference type="RefSeq" id="WP_130542598.1">
    <property type="nucleotide sequence ID" value="NZ_CP042431.1"/>
</dbReference>
<proteinExistence type="predicted"/>
<sequence>MNRIFTCILFILLIAGFSGCTGQGKSFVPSIPGYDASKKTTLVLDKDLLEISGMFWLPNNTIAAINDEEGKVFLVDPEDGDLQVRKFGKKRDYEDIVKLDTFYFVLESNGNIHRVPVNVKHVEDEFEFHRKKKIEFESLYIDPNNQLILLSKEQRESKKGVLAYSFNPVTLQFSDTPVYTIRWKDIRNELKNNNAEFKPSAAAIHPIKRTLFIVASVGKAMLETSLDGDVIAAYQLNPDQFPQPEGLTFAPNGDMYISNEGVDGKGTILKFPYSHPK</sequence>
<evidence type="ECO:0008006" key="3">
    <source>
        <dbReference type="Google" id="ProtNLM"/>
    </source>
</evidence>
<evidence type="ECO:0000313" key="1">
    <source>
        <dbReference type="EMBL" id="RZS72150.1"/>
    </source>
</evidence>
<keyword evidence="2" id="KW-1185">Reference proteome</keyword>
<evidence type="ECO:0000313" key="2">
    <source>
        <dbReference type="Proteomes" id="UP000293874"/>
    </source>
</evidence>
<dbReference type="SUPFAM" id="SSF101898">
    <property type="entry name" value="NHL repeat"/>
    <property type="match status" value="1"/>
</dbReference>
<name>A0A4Q7MYD2_9BACT</name>
<dbReference type="PROSITE" id="PS51257">
    <property type="entry name" value="PROKAR_LIPOPROTEIN"/>
    <property type="match status" value="1"/>
</dbReference>
<dbReference type="AlphaFoldDB" id="A0A4Q7MYD2"/>
<dbReference type="Proteomes" id="UP000293874">
    <property type="component" value="Unassembled WGS sequence"/>
</dbReference>
<accession>A0A4Q7MYD2</accession>